<feature type="compositionally biased region" description="Basic and acidic residues" evidence="2">
    <location>
        <begin position="130"/>
        <end position="140"/>
    </location>
</feature>
<evidence type="ECO:0000256" key="2">
    <source>
        <dbReference type="SAM" id="MobiDB-lite"/>
    </source>
</evidence>
<feature type="region of interest" description="Disordered" evidence="2">
    <location>
        <begin position="229"/>
        <end position="263"/>
    </location>
</feature>
<feature type="compositionally biased region" description="Acidic residues" evidence="2">
    <location>
        <begin position="233"/>
        <end position="245"/>
    </location>
</feature>
<accession>A0A915J004</accession>
<dbReference type="InterPro" id="IPR011990">
    <property type="entry name" value="TPR-like_helical_dom_sf"/>
</dbReference>
<proteinExistence type="predicted"/>
<feature type="repeat" description="TPR" evidence="1">
    <location>
        <begin position="342"/>
        <end position="375"/>
    </location>
</feature>
<feature type="region of interest" description="Disordered" evidence="2">
    <location>
        <begin position="35"/>
        <end position="68"/>
    </location>
</feature>
<keyword evidence="1" id="KW-0802">TPR repeat</keyword>
<name>A0A915J004_ROMCU</name>
<reference evidence="4" key="1">
    <citation type="submission" date="2022-11" db="UniProtKB">
        <authorList>
            <consortium name="WormBaseParasite"/>
        </authorList>
    </citation>
    <scope>IDENTIFICATION</scope>
</reference>
<evidence type="ECO:0000256" key="1">
    <source>
        <dbReference type="PROSITE-ProRule" id="PRU00339"/>
    </source>
</evidence>
<dbReference type="OMA" id="SSPNMKF"/>
<feature type="compositionally biased region" description="Basic and acidic residues" evidence="2">
    <location>
        <begin position="35"/>
        <end position="44"/>
    </location>
</feature>
<evidence type="ECO:0000313" key="4">
    <source>
        <dbReference type="WBParaSite" id="nRc.2.0.1.t19414-RA"/>
    </source>
</evidence>
<feature type="compositionally biased region" description="Acidic residues" evidence="2">
    <location>
        <begin position="144"/>
        <end position="158"/>
    </location>
</feature>
<dbReference type="Pfam" id="PF13181">
    <property type="entry name" value="TPR_8"/>
    <property type="match status" value="2"/>
</dbReference>
<keyword evidence="3" id="KW-1185">Reference proteome</keyword>
<dbReference type="WBParaSite" id="nRc.2.0.1.t19414-RA">
    <property type="protein sequence ID" value="nRc.2.0.1.t19414-RA"/>
    <property type="gene ID" value="nRc.2.0.1.g19414"/>
</dbReference>
<dbReference type="GO" id="GO:0000127">
    <property type="term" value="C:transcription factor TFIIIC complex"/>
    <property type="evidence" value="ECO:0007669"/>
    <property type="project" value="TreeGrafter"/>
</dbReference>
<organism evidence="3 4">
    <name type="scientific">Romanomermis culicivorax</name>
    <name type="common">Nematode worm</name>
    <dbReference type="NCBI Taxonomy" id="13658"/>
    <lineage>
        <taxon>Eukaryota</taxon>
        <taxon>Metazoa</taxon>
        <taxon>Ecdysozoa</taxon>
        <taxon>Nematoda</taxon>
        <taxon>Enoplea</taxon>
        <taxon>Dorylaimia</taxon>
        <taxon>Mermithida</taxon>
        <taxon>Mermithoidea</taxon>
        <taxon>Mermithidae</taxon>
        <taxon>Romanomermis</taxon>
    </lineage>
</organism>
<dbReference type="PANTHER" id="PTHR23082:SF0">
    <property type="entry name" value="GENERAL TRANSCRIPTION FACTOR 3C POLYPEPTIDE 3"/>
    <property type="match status" value="1"/>
</dbReference>
<dbReference type="InterPro" id="IPR039340">
    <property type="entry name" value="Tfc4/TFIIIC-102/Sfc4"/>
</dbReference>
<dbReference type="GO" id="GO:0006383">
    <property type="term" value="P:transcription by RNA polymerase III"/>
    <property type="evidence" value="ECO:0007669"/>
    <property type="project" value="InterPro"/>
</dbReference>
<dbReference type="Gene3D" id="1.25.40.10">
    <property type="entry name" value="Tetratricopeptide repeat domain"/>
    <property type="match status" value="3"/>
</dbReference>
<sequence>MDDDVHRQPINDSECFDTEKNMLIDETHLISNARYTDRKSKADRPTCSSYSDHVNRKSSKSSKSVSFTNVRPQKKFGVELKNYDDVGMNEISSLLDDETTANMIEKLKQAYDAVPVVFDSNKMKTIGDGTKPDEKDERNFLNEGDSEESEDESDEDYIPPESVKKVSTTTNRKAQKSNIKNNTSSVDSKLKKKSLALKFEEFRSVDNDDDVDDPTNYDWSALARMNDAKLSDDSEVDSDDQDEDAANISTSQSPKKSSGGGRRFSKKALPCELSSLLGQATVYFAQDRIEEAIQMCREVIRQKPSHSESYAILGSFYEKMGDMDKYLQFSLLSAHLDRSCPGDRWAFLGQMAEEQKRYDQACVAYAKAFSIDPNADEYYEKQIGLINQLYKDSPEILRRKLMYAKFNAAQQMVKNTKLTTDSYLTFARSVFQELFAEGKVHKAIICLHCCLEKAKADQKVLYAELNHYVELNMQRKKYDVALNAILTYSTIRHTTKKEDFIDMNEDLHMRVGKRTVLNATSLIVLESSSFIMPKDFPVDILTKTICCLIHENRLELAKPLLAHFDGYHKHITTVDLFLDVSDALTSKYFYENAEQLLTSLINTENLATAAVWLCYADTLSALGRLESACKAYSNVVELCPEHVNARLSLSALQHQLGLSEEALKTLEVADSDQLLEWDSRLLYQKCALVEQQGDRKSHFQCARQLLALCFKTYDDHNSYYSVSRSPNSKLSLAFRTVLLKELHGSQWEKLIRKVPNLEDKKFDLKSEEIWSIFKKVYDYYASSNRYTEMLHVSSLAYLCTKLVYSGIGYVDYIMGYILFATLKARRFSVFFHLLRWHSFPRKNVAFMNLIGLIGTSCNDRNFCRWILRQAILEPGDVGFSWLTGNNSVSSGLYQHTIAEYASIYDQNSEHPLLNLLMGISYVNLSCKKDIVRRHDLCIQGLYFLQKYEKLRGPCQETYYNLGRAMQQTGLTYAAVFYYKKALEMDPALPKSKLSSNDDNIYDLKRIIAHNLILIYVNCQNVDLARMYMEKYCVI</sequence>
<dbReference type="AlphaFoldDB" id="A0A915J004"/>
<dbReference type="SUPFAM" id="SSF48452">
    <property type="entry name" value="TPR-like"/>
    <property type="match status" value="2"/>
</dbReference>
<feature type="compositionally biased region" description="Polar residues" evidence="2">
    <location>
        <begin position="247"/>
        <end position="256"/>
    </location>
</feature>
<dbReference type="InterPro" id="IPR019734">
    <property type="entry name" value="TPR_rpt"/>
</dbReference>
<dbReference type="SMART" id="SM00028">
    <property type="entry name" value="TPR"/>
    <property type="match status" value="4"/>
</dbReference>
<dbReference type="PROSITE" id="PS50005">
    <property type="entry name" value="TPR"/>
    <property type="match status" value="2"/>
</dbReference>
<feature type="compositionally biased region" description="Polar residues" evidence="2">
    <location>
        <begin position="165"/>
        <end position="183"/>
    </location>
</feature>
<protein>
    <submittedName>
        <fullName evidence="4">General transcription factor 3C polypeptide 3</fullName>
    </submittedName>
</protein>
<dbReference type="Proteomes" id="UP000887565">
    <property type="component" value="Unplaced"/>
</dbReference>
<dbReference type="PANTHER" id="PTHR23082">
    <property type="entry name" value="TRANSCRIPTION INITIATION FACTOR IIIC TFIIIC , POLYPEPTIDE 3-RELATED"/>
    <property type="match status" value="1"/>
</dbReference>
<evidence type="ECO:0000313" key="3">
    <source>
        <dbReference type="Proteomes" id="UP000887565"/>
    </source>
</evidence>
<feature type="region of interest" description="Disordered" evidence="2">
    <location>
        <begin position="122"/>
        <end position="185"/>
    </location>
</feature>
<feature type="repeat" description="TPR" evidence="1">
    <location>
        <begin position="955"/>
        <end position="988"/>
    </location>
</feature>